<accession>A0AB73H460</accession>
<dbReference type="Proteomes" id="UP000528595">
    <property type="component" value="Unassembled WGS sequence"/>
</dbReference>
<organism evidence="1">
    <name type="scientific">Xanthomonas arboricola</name>
    <dbReference type="NCBI Taxonomy" id="56448"/>
    <lineage>
        <taxon>Bacteria</taxon>
        <taxon>Pseudomonadati</taxon>
        <taxon>Pseudomonadota</taxon>
        <taxon>Gammaproteobacteria</taxon>
        <taxon>Lysobacterales</taxon>
        <taxon>Lysobacteraceae</taxon>
        <taxon>Xanthomonas</taxon>
    </lineage>
</organism>
<name>A0AB73H460_9XANT</name>
<evidence type="ECO:0008006" key="2">
    <source>
        <dbReference type="Google" id="ProtNLM"/>
    </source>
</evidence>
<dbReference type="EMBL" id="JACIIQ010000046">
    <property type="protein sequence ID" value="MBB5672901.1"/>
    <property type="molecule type" value="Genomic_DNA"/>
</dbReference>
<dbReference type="Gene3D" id="3.30.1300.90">
    <property type="entry name" value="PilM protein, N-terminal domain"/>
    <property type="match status" value="1"/>
</dbReference>
<protein>
    <recommendedName>
        <fullName evidence="2">PilM protein</fullName>
    </recommendedName>
</protein>
<sequence length="146" mass="15155">MFNIAVTGFFFSLLITLSMGSAALSQQRAMFGEAAVIAQSIALYGVKVANYRLANTTFSGSASDSVLNLPGYYVKFPGTGNMISGGRSYIYMAGVERGIKGYVYRNLDRSGATIGYATGGRLVSAGGTDQGALPAGIPSDSVVLVL</sequence>
<gene>
    <name evidence="1" type="ORF">FHR65_004511</name>
</gene>
<dbReference type="RefSeq" id="WP_049756399.1">
    <property type="nucleotide sequence ID" value="NZ_JACIIQ010000046.1"/>
</dbReference>
<reference evidence="1" key="1">
    <citation type="submission" date="2020-08" db="EMBL/GenBank/DDBJ databases">
        <title>Studying the diversity of plant-associated saprophytic bacteria and their role in host health and plant-pathogen interactions.</title>
        <authorList>
            <person name="Potnis N."/>
        </authorList>
    </citation>
    <scope>NUCLEOTIDE SEQUENCE</scope>
    <source>
        <strain evidence="1">F21</strain>
    </source>
</reference>
<evidence type="ECO:0000313" key="1">
    <source>
        <dbReference type="EMBL" id="MBB5672901.1"/>
    </source>
</evidence>
<dbReference type="InterPro" id="IPR009987">
    <property type="entry name" value="IM_PilM"/>
</dbReference>
<dbReference type="Pfam" id="PF07419">
    <property type="entry name" value="PilM"/>
    <property type="match status" value="1"/>
</dbReference>
<dbReference type="InterPro" id="IPR041883">
    <property type="entry name" value="PilM_N-ter"/>
</dbReference>
<proteinExistence type="predicted"/>
<comment type="caution">
    <text evidence="1">The sequence shown here is derived from an EMBL/GenBank/DDBJ whole genome shotgun (WGS) entry which is preliminary data.</text>
</comment>
<dbReference type="AlphaFoldDB" id="A0AB73H460"/>